<evidence type="ECO:0000256" key="1">
    <source>
        <dbReference type="SAM" id="MobiDB-lite"/>
    </source>
</evidence>
<accession>A0A915EKI5</accession>
<name>A0A915EKI5_9BILA</name>
<dbReference type="Gene3D" id="1.10.490.10">
    <property type="entry name" value="Globins"/>
    <property type="match status" value="1"/>
</dbReference>
<feature type="compositionally biased region" description="Polar residues" evidence="1">
    <location>
        <begin position="246"/>
        <end position="258"/>
    </location>
</feature>
<dbReference type="CDD" id="cd01040">
    <property type="entry name" value="Mb-like"/>
    <property type="match status" value="1"/>
</dbReference>
<evidence type="ECO:0000313" key="3">
    <source>
        <dbReference type="WBParaSite" id="jg7275"/>
    </source>
</evidence>
<feature type="region of interest" description="Disordered" evidence="1">
    <location>
        <begin position="1"/>
        <end position="20"/>
    </location>
</feature>
<sequence>MVDTVIKNLDTEEKRRTDTGGDFDPIRLGRAHANLRPYGFVSALWEKMGETIIDVVLGQEAVRDLPGAGQAWVVLTACLVDQLRAETTSKPTASHQQEYEAASLAAQKLLLMRSHIQQRNQQEDQNYPQNSTSSPPKPRHSLCNCHLEKWLTSTFILAITATWLITIWCIDRKVVSILWGLLLVLPCWLFQCLNQSNSKHTEPLVSIGSRKSTPDRAVVMDRMGGRTVEVGMEGGRGSARGSQGSINRPATPSNGIMG</sequence>
<dbReference type="AlphaFoldDB" id="A0A915EKI5"/>
<dbReference type="WBParaSite" id="jg7275">
    <property type="protein sequence ID" value="jg7275"/>
    <property type="gene ID" value="jg7275"/>
</dbReference>
<dbReference type="Proteomes" id="UP000887574">
    <property type="component" value="Unplaced"/>
</dbReference>
<feature type="region of interest" description="Disordered" evidence="1">
    <location>
        <begin position="229"/>
        <end position="258"/>
    </location>
</feature>
<reference evidence="3" key="1">
    <citation type="submission" date="2022-11" db="UniProtKB">
        <authorList>
            <consortium name="WormBaseParasite"/>
        </authorList>
    </citation>
    <scope>IDENTIFICATION</scope>
</reference>
<dbReference type="GO" id="GO:0020037">
    <property type="term" value="F:heme binding"/>
    <property type="evidence" value="ECO:0007669"/>
    <property type="project" value="InterPro"/>
</dbReference>
<feature type="compositionally biased region" description="Basic and acidic residues" evidence="1">
    <location>
        <begin position="9"/>
        <end position="20"/>
    </location>
</feature>
<proteinExistence type="predicted"/>
<organism evidence="2 3">
    <name type="scientific">Ditylenchus dipsaci</name>
    <dbReference type="NCBI Taxonomy" id="166011"/>
    <lineage>
        <taxon>Eukaryota</taxon>
        <taxon>Metazoa</taxon>
        <taxon>Ecdysozoa</taxon>
        <taxon>Nematoda</taxon>
        <taxon>Chromadorea</taxon>
        <taxon>Rhabditida</taxon>
        <taxon>Tylenchina</taxon>
        <taxon>Tylenchomorpha</taxon>
        <taxon>Sphaerularioidea</taxon>
        <taxon>Anguinidae</taxon>
        <taxon>Anguininae</taxon>
        <taxon>Ditylenchus</taxon>
    </lineage>
</organism>
<keyword evidence="2" id="KW-1185">Reference proteome</keyword>
<evidence type="ECO:0000313" key="2">
    <source>
        <dbReference type="Proteomes" id="UP000887574"/>
    </source>
</evidence>
<dbReference type="GO" id="GO:0019825">
    <property type="term" value="F:oxygen binding"/>
    <property type="evidence" value="ECO:0007669"/>
    <property type="project" value="InterPro"/>
</dbReference>
<protein>
    <submittedName>
        <fullName evidence="3">Uncharacterized protein</fullName>
    </submittedName>
</protein>
<dbReference type="InterPro" id="IPR012292">
    <property type="entry name" value="Globin/Proto"/>
</dbReference>
<dbReference type="InterPro" id="IPR044399">
    <property type="entry name" value="Mb-like_M"/>
</dbReference>